<accession>A0A0N1H466</accession>
<dbReference type="GeneID" id="28742456"/>
<evidence type="ECO:0000313" key="2">
    <source>
        <dbReference type="Proteomes" id="UP000038010"/>
    </source>
</evidence>
<reference evidence="1 2" key="1">
    <citation type="submission" date="2015-06" db="EMBL/GenBank/DDBJ databases">
        <title>Draft genome of the ant-associated black yeast Phialophora attae CBS 131958.</title>
        <authorList>
            <person name="Moreno L.F."/>
            <person name="Stielow B.J."/>
            <person name="de Hoog S."/>
            <person name="Vicente V.A."/>
            <person name="Weiss V.A."/>
            <person name="de Vries M."/>
            <person name="Cruz L.M."/>
            <person name="Souza E.M."/>
        </authorList>
    </citation>
    <scope>NUCLEOTIDE SEQUENCE [LARGE SCALE GENOMIC DNA]</scope>
    <source>
        <strain evidence="1 2">CBS 131958</strain>
    </source>
</reference>
<proteinExistence type="predicted"/>
<dbReference type="RefSeq" id="XP_017996687.1">
    <property type="nucleotide sequence ID" value="XM_018150576.1"/>
</dbReference>
<dbReference type="VEuPathDB" id="FungiDB:AB675_9995"/>
<name>A0A0N1H466_9EURO</name>
<evidence type="ECO:0000313" key="1">
    <source>
        <dbReference type="EMBL" id="KPI36724.1"/>
    </source>
</evidence>
<sequence>MAKYRSWRQRRNWRDRRILYFKWSKLMRPSELKSDEVDLHQYLNLRCLAEVFEEPEVDLKRLARRVKSLKSSANVSEGDESMNAAARRRAKARKKAIEAHKQKMKQCQDIKNGDLEHPLETIVRQARKNITKIKGGLKEGIEMVQDYGAGPVERRICKMLRKFRQMAQKDLLEAEKAYSLSRGNVDDLNDENGWRPQQELAIKGERLMDKMRDAISSKANEGKVA</sequence>
<dbReference type="EMBL" id="LFJN01000029">
    <property type="protein sequence ID" value="KPI36724.1"/>
    <property type="molecule type" value="Genomic_DNA"/>
</dbReference>
<comment type="caution">
    <text evidence="1">The sequence shown here is derived from an EMBL/GenBank/DDBJ whole genome shotgun (WGS) entry which is preliminary data.</text>
</comment>
<protein>
    <submittedName>
        <fullName evidence="1">Uncharacterized protein</fullName>
    </submittedName>
</protein>
<dbReference type="AlphaFoldDB" id="A0A0N1H466"/>
<organism evidence="1 2">
    <name type="scientific">Cyphellophora attinorum</name>
    <dbReference type="NCBI Taxonomy" id="1664694"/>
    <lineage>
        <taxon>Eukaryota</taxon>
        <taxon>Fungi</taxon>
        <taxon>Dikarya</taxon>
        <taxon>Ascomycota</taxon>
        <taxon>Pezizomycotina</taxon>
        <taxon>Eurotiomycetes</taxon>
        <taxon>Chaetothyriomycetidae</taxon>
        <taxon>Chaetothyriales</taxon>
        <taxon>Cyphellophoraceae</taxon>
        <taxon>Cyphellophora</taxon>
    </lineage>
</organism>
<gene>
    <name evidence="1" type="ORF">AB675_9995</name>
</gene>
<dbReference type="Proteomes" id="UP000038010">
    <property type="component" value="Unassembled WGS sequence"/>
</dbReference>
<keyword evidence="2" id="KW-1185">Reference proteome</keyword>